<feature type="signal peptide" evidence="3">
    <location>
        <begin position="1"/>
        <end position="26"/>
    </location>
</feature>
<reference evidence="4 5" key="1">
    <citation type="submission" date="2019-06" db="EMBL/GenBank/DDBJ databases">
        <title>Genome of new Rhodobacteraceae sp. SM1903.</title>
        <authorList>
            <person name="Ren X."/>
        </authorList>
    </citation>
    <scope>NUCLEOTIDE SEQUENCE [LARGE SCALE GENOMIC DNA]</scope>
    <source>
        <strain evidence="4 5">SM1903</strain>
    </source>
</reference>
<dbReference type="InterPro" id="IPR006059">
    <property type="entry name" value="SBP"/>
</dbReference>
<dbReference type="PANTHER" id="PTHR43649">
    <property type="entry name" value="ARABINOSE-BINDING PROTEIN-RELATED"/>
    <property type="match status" value="1"/>
</dbReference>
<dbReference type="InterPro" id="IPR050490">
    <property type="entry name" value="Bact_solute-bd_prot1"/>
</dbReference>
<name>A0A5C5GHA0_9RHOB</name>
<proteinExistence type="inferred from homology"/>
<keyword evidence="3" id="KW-0732">Signal</keyword>
<sequence>MKNSILGISGASCIAALMAVATPASAQSIDFWTLFTGPDGEAISDMVAEFNESAGADADVEVNLLVIPWDDFNTKLSVSMASGQAPALTIVNSDRVPIYANQGALEAFTAEELETAGINKDDYIAASWDAGMFEGEQYGVPLGMFPRHIYYNKALFEQAGLDPESPPTTGEEVLAAAEAIEALGDDVHGMIFAKSGSGAFRDFYSRYWQYNPDLYNEDMTDVSDGFEEAATNVLNDIQAMIDADVSPENEVDDPGQLFAQNKVGIVFSQITDLNLYKAAAENQGVEYGVAPFPVYGNEPATFAMAHEFLIPRGASAEDRAAALTFIEWVGARGFEWAMTGKVPSQLAVFEEERFQAEEDLVTIADIRDTIHFPPSIVAQPDVDRVVREAMEAFYAGRADVDQTVQNLVRGIASEL</sequence>
<keyword evidence="5" id="KW-1185">Reference proteome</keyword>
<organism evidence="4 5">
    <name type="scientific">Pelagovum pacificum</name>
    <dbReference type="NCBI Taxonomy" id="2588711"/>
    <lineage>
        <taxon>Bacteria</taxon>
        <taxon>Pseudomonadati</taxon>
        <taxon>Pseudomonadota</taxon>
        <taxon>Alphaproteobacteria</taxon>
        <taxon>Rhodobacterales</taxon>
        <taxon>Paracoccaceae</taxon>
        <taxon>Pelagovum</taxon>
    </lineage>
</organism>
<evidence type="ECO:0000313" key="4">
    <source>
        <dbReference type="EMBL" id="TNY34142.1"/>
    </source>
</evidence>
<dbReference type="OrthoDB" id="2509690at2"/>
<dbReference type="SUPFAM" id="SSF53850">
    <property type="entry name" value="Periplasmic binding protein-like II"/>
    <property type="match status" value="1"/>
</dbReference>
<feature type="chain" id="PRO_5022660701" evidence="3">
    <location>
        <begin position="27"/>
        <end position="415"/>
    </location>
</feature>
<dbReference type="Pfam" id="PF01547">
    <property type="entry name" value="SBP_bac_1"/>
    <property type="match status" value="1"/>
</dbReference>
<evidence type="ECO:0000256" key="3">
    <source>
        <dbReference type="SAM" id="SignalP"/>
    </source>
</evidence>
<comment type="caution">
    <text evidence="4">The sequence shown here is derived from an EMBL/GenBank/DDBJ whole genome shotgun (WGS) entry which is preliminary data.</text>
</comment>
<protein>
    <submittedName>
        <fullName evidence="4">Extracellular solute-binding protein</fullName>
    </submittedName>
</protein>
<evidence type="ECO:0000256" key="2">
    <source>
        <dbReference type="ARBA" id="ARBA00008520"/>
    </source>
</evidence>
<dbReference type="AlphaFoldDB" id="A0A5C5GHA0"/>
<dbReference type="Proteomes" id="UP000314011">
    <property type="component" value="Unassembled WGS sequence"/>
</dbReference>
<gene>
    <name evidence="4" type="ORF">FHY64_13030</name>
</gene>
<dbReference type="RefSeq" id="WP_140195220.1">
    <property type="nucleotide sequence ID" value="NZ_CP065915.1"/>
</dbReference>
<dbReference type="GO" id="GO:0042597">
    <property type="term" value="C:periplasmic space"/>
    <property type="evidence" value="ECO:0007669"/>
    <property type="project" value="UniProtKB-SubCell"/>
</dbReference>
<dbReference type="EMBL" id="VFFF01000001">
    <property type="protein sequence ID" value="TNY34142.1"/>
    <property type="molecule type" value="Genomic_DNA"/>
</dbReference>
<evidence type="ECO:0000313" key="5">
    <source>
        <dbReference type="Proteomes" id="UP000314011"/>
    </source>
</evidence>
<accession>A0A5C5GHA0</accession>
<dbReference type="PANTHER" id="PTHR43649:SF14">
    <property type="entry name" value="BLR3389 PROTEIN"/>
    <property type="match status" value="1"/>
</dbReference>
<dbReference type="Gene3D" id="3.40.190.10">
    <property type="entry name" value="Periplasmic binding protein-like II"/>
    <property type="match status" value="1"/>
</dbReference>
<comment type="similarity">
    <text evidence="2">Belongs to the bacterial solute-binding protein 1 family.</text>
</comment>
<evidence type="ECO:0000256" key="1">
    <source>
        <dbReference type="ARBA" id="ARBA00004418"/>
    </source>
</evidence>
<comment type="subcellular location">
    <subcellularLocation>
        <location evidence="1">Periplasm</location>
    </subcellularLocation>
</comment>